<comment type="subcellular location">
    <subcellularLocation>
        <location evidence="11">Cell membrane</location>
        <topology evidence="11">Peripheral membrane protein</topology>
    </subcellularLocation>
    <subcellularLocation>
        <location evidence="2">Membrane</location>
        <topology evidence="2">Peripheral membrane protein</topology>
    </subcellularLocation>
    <subcellularLocation>
        <location evidence="10">Thylakoid</location>
    </subcellularLocation>
</comment>
<dbReference type="InterPro" id="IPR035968">
    <property type="entry name" value="ATP_synth_F1_ATPase_gsu"/>
</dbReference>
<keyword evidence="5 11" id="KW-0375">Hydrogen ion transport</keyword>
<dbReference type="GO" id="GO:0005886">
    <property type="term" value="C:plasma membrane"/>
    <property type="evidence" value="ECO:0007669"/>
    <property type="project" value="UniProtKB-SubCell"/>
</dbReference>
<dbReference type="Proteomes" id="UP000231019">
    <property type="component" value="Unassembled WGS sequence"/>
</dbReference>
<dbReference type="GO" id="GO:0045259">
    <property type="term" value="C:proton-transporting ATP synthase complex"/>
    <property type="evidence" value="ECO:0007669"/>
    <property type="project" value="UniProtKB-KW"/>
</dbReference>
<keyword evidence="11" id="KW-1003">Cell membrane</keyword>
<dbReference type="PRINTS" id="PR00126">
    <property type="entry name" value="ATPASEGAMMA"/>
</dbReference>
<name>A0A2M7G335_9BACT</name>
<dbReference type="AlphaFoldDB" id="A0A2M7G335"/>
<dbReference type="Gene3D" id="1.10.287.80">
    <property type="entry name" value="ATP synthase, gamma subunit, helix hairpin domain"/>
    <property type="match status" value="1"/>
</dbReference>
<accession>A0A2M7G335</accession>
<keyword evidence="6 11" id="KW-0406">Ion transport</keyword>
<evidence type="ECO:0000256" key="1">
    <source>
        <dbReference type="ARBA" id="ARBA00003456"/>
    </source>
</evidence>
<dbReference type="FunFam" id="1.10.287.80:FF:000003">
    <property type="entry name" value="ATP synthase gamma chain, chloroplastic"/>
    <property type="match status" value="1"/>
</dbReference>
<keyword evidence="12" id="KW-0378">Hydrolase</keyword>
<dbReference type="GO" id="GO:0009579">
    <property type="term" value="C:thylakoid"/>
    <property type="evidence" value="ECO:0007669"/>
    <property type="project" value="UniProtKB-SubCell"/>
</dbReference>
<evidence type="ECO:0000313" key="12">
    <source>
        <dbReference type="EMBL" id="PIW16219.1"/>
    </source>
</evidence>
<evidence type="ECO:0000256" key="5">
    <source>
        <dbReference type="ARBA" id="ARBA00022781"/>
    </source>
</evidence>
<comment type="subunit">
    <text evidence="11">F-type ATPases have 2 components, CF(1) - the catalytic core - and CF(0) - the membrane proton channel. CF(1) has five subunits: alpha(3), beta(3), gamma(1), delta(1), epsilon(1). CF(0) has three main subunits: a, b and c.</text>
</comment>
<dbReference type="CDD" id="cd12151">
    <property type="entry name" value="F1-ATPase_gamma"/>
    <property type="match status" value="1"/>
</dbReference>
<evidence type="ECO:0000256" key="4">
    <source>
        <dbReference type="ARBA" id="ARBA00022448"/>
    </source>
</evidence>
<sequence>MPSTRDIRNRIKSLKGTQQITKAMKMVAAAKVKRAQERVMATRPYAQKLKEIFQFVADKMADEDLNEPLLEHREVKNVGLLIVTADKGLCGGYNSNMFRFALQQMQEISAAGQTPKAWLVGNKAISFFRRGEFEILGRYSQLPAVPTYTEAEMLMEAVTSAFVEQKVDKVVLLYTHFVSMLQYQPTALELLPVVPPEDLPPVKGEYLYEPDPLTLLQSILPRYVGRQIYRALLESSASELAARMTAMDSATKNADDLLADLTLLYNKVRQAYITKEILEVVGGAEALSK</sequence>
<gene>
    <name evidence="11" type="primary">atpG</name>
    <name evidence="12" type="ORF">COW36_13895</name>
</gene>
<keyword evidence="9 11" id="KW-0066">ATP synthesis</keyword>
<evidence type="ECO:0000256" key="8">
    <source>
        <dbReference type="ARBA" id="ARBA00023196"/>
    </source>
</evidence>
<dbReference type="GO" id="GO:0042777">
    <property type="term" value="P:proton motive force-driven plasma membrane ATP synthesis"/>
    <property type="evidence" value="ECO:0007669"/>
    <property type="project" value="UniProtKB-UniRule"/>
</dbReference>
<dbReference type="InterPro" id="IPR000131">
    <property type="entry name" value="ATP_synth_F1_gsu"/>
</dbReference>
<dbReference type="HAMAP" id="MF_00815">
    <property type="entry name" value="ATP_synth_gamma_bact"/>
    <property type="match status" value="1"/>
</dbReference>
<keyword evidence="4 11" id="KW-0813">Transport</keyword>
<evidence type="ECO:0000256" key="11">
    <source>
        <dbReference type="HAMAP-Rule" id="MF_00815"/>
    </source>
</evidence>
<keyword evidence="8 11" id="KW-0139">CF(1)</keyword>
<comment type="caution">
    <text evidence="12">The sequence shown here is derived from an EMBL/GenBank/DDBJ whole genome shotgun (WGS) entry which is preliminary data.</text>
</comment>
<dbReference type="GO" id="GO:0046933">
    <property type="term" value="F:proton-transporting ATP synthase activity, rotational mechanism"/>
    <property type="evidence" value="ECO:0007669"/>
    <property type="project" value="UniProtKB-UniRule"/>
</dbReference>
<dbReference type="PROSITE" id="PS00153">
    <property type="entry name" value="ATPASE_GAMMA"/>
    <property type="match status" value="1"/>
</dbReference>
<evidence type="ECO:0000256" key="3">
    <source>
        <dbReference type="ARBA" id="ARBA00007681"/>
    </source>
</evidence>
<dbReference type="SUPFAM" id="SSF52943">
    <property type="entry name" value="ATP synthase (F1-ATPase), gamma subunit"/>
    <property type="match status" value="1"/>
</dbReference>
<dbReference type="PANTHER" id="PTHR11693">
    <property type="entry name" value="ATP SYNTHASE GAMMA CHAIN"/>
    <property type="match status" value="1"/>
</dbReference>
<protein>
    <recommendedName>
        <fullName evidence="11">ATP synthase gamma chain</fullName>
    </recommendedName>
    <alternativeName>
        <fullName evidence="11">ATP synthase F1 sector gamma subunit</fullName>
    </alternativeName>
    <alternativeName>
        <fullName evidence="11">F-ATPase gamma subunit</fullName>
    </alternativeName>
</protein>
<keyword evidence="7 11" id="KW-0472">Membrane</keyword>
<evidence type="ECO:0000313" key="13">
    <source>
        <dbReference type="Proteomes" id="UP000231019"/>
    </source>
</evidence>
<proteinExistence type="inferred from homology"/>
<evidence type="ECO:0000256" key="6">
    <source>
        <dbReference type="ARBA" id="ARBA00023065"/>
    </source>
</evidence>
<reference evidence="12 13" key="1">
    <citation type="submission" date="2017-09" db="EMBL/GenBank/DDBJ databases">
        <title>Depth-based differentiation of microbial function through sediment-hosted aquifers and enrichment of novel symbionts in the deep terrestrial subsurface.</title>
        <authorList>
            <person name="Probst A.J."/>
            <person name="Ladd B."/>
            <person name="Jarett J.K."/>
            <person name="Geller-Mcgrath D.E."/>
            <person name="Sieber C.M."/>
            <person name="Emerson J.B."/>
            <person name="Anantharaman K."/>
            <person name="Thomas B.C."/>
            <person name="Malmstrom R."/>
            <person name="Stieglmeier M."/>
            <person name="Klingl A."/>
            <person name="Woyke T."/>
            <person name="Ryan C.M."/>
            <person name="Banfield J.F."/>
        </authorList>
    </citation>
    <scope>NUCLEOTIDE SEQUENCE [LARGE SCALE GENOMIC DNA]</scope>
    <source>
        <strain evidence="12">CG17_big_fil_post_rev_8_21_14_2_50_48_46</strain>
    </source>
</reference>
<dbReference type="PANTHER" id="PTHR11693:SF22">
    <property type="entry name" value="ATP SYNTHASE SUBUNIT GAMMA, MITOCHONDRIAL"/>
    <property type="match status" value="1"/>
</dbReference>
<dbReference type="Gene3D" id="3.40.1380.10">
    <property type="match status" value="1"/>
</dbReference>
<dbReference type="FunFam" id="3.40.1380.10:FF:000006">
    <property type="entry name" value="ATP synthase gamma chain"/>
    <property type="match status" value="1"/>
</dbReference>
<comment type="similarity">
    <text evidence="3 11">Belongs to the ATPase gamma chain family.</text>
</comment>
<dbReference type="GO" id="GO:0005524">
    <property type="term" value="F:ATP binding"/>
    <property type="evidence" value="ECO:0007669"/>
    <property type="project" value="UniProtKB-UniRule"/>
</dbReference>
<dbReference type="InterPro" id="IPR023632">
    <property type="entry name" value="ATP_synth_F1_gsu_CS"/>
</dbReference>
<evidence type="ECO:0000256" key="2">
    <source>
        <dbReference type="ARBA" id="ARBA00004170"/>
    </source>
</evidence>
<evidence type="ECO:0000256" key="7">
    <source>
        <dbReference type="ARBA" id="ARBA00023136"/>
    </source>
</evidence>
<comment type="function">
    <text evidence="1 11">Produces ATP from ADP in the presence of a proton gradient across the membrane. The gamma chain is believed to be important in regulating ATPase activity and the flow of protons through the CF(0) complex.</text>
</comment>
<dbReference type="NCBIfam" id="NF004145">
    <property type="entry name" value="PRK05621.1-2"/>
    <property type="match status" value="1"/>
</dbReference>
<organism evidence="12 13">
    <name type="scientific">bacterium (Candidatus Blackallbacteria) CG17_big_fil_post_rev_8_21_14_2_50_48_46</name>
    <dbReference type="NCBI Taxonomy" id="2014261"/>
    <lineage>
        <taxon>Bacteria</taxon>
        <taxon>Candidatus Blackallbacteria</taxon>
    </lineage>
</organism>
<dbReference type="EMBL" id="PFFQ01000039">
    <property type="protein sequence ID" value="PIW16219.1"/>
    <property type="molecule type" value="Genomic_DNA"/>
</dbReference>
<evidence type="ECO:0000256" key="10">
    <source>
        <dbReference type="ARBA" id="ARBA00060385"/>
    </source>
</evidence>
<evidence type="ECO:0000256" key="9">
    <source>
        <dbReference type="ARBA" id="ARBA00023310"/>
    </source>
</evidence>
<dbReference type="Pfam" id="PF00231">
    <property type="entry name" value="ATP-synt"/>
    <property type="match status" value="1"/>
</dbReference>
<dbReference type="GO" id="GO:0016787">
    <property type="term" value="F:hydrolase activity"/>
    <property type="evidence" value="ECO:0007669"/>
    <property type="project" value="UniProtKB-KW"/>
</dbReference>
<dbReference type="NCBIfam" id="TIGR01146">
    <property type="entry name" value="ATPsyn_F1gamma"/>
    <property type="match status" value="1"/>
</dbReference>